<organism evidence="1 2">
    <name type="scientific">Allosphingosinicella indica</name>
    <dbReference type="NCBI Taxonomy" id="941907"/>
    <lineage>
        <taxon>Bacteria</taxon>
        <taxon>Pseudomonadati</taxon>
        <taxon>Pseudomonadota</taxon>
        <taxon>Alphaproteobacteria</taxon>
        <taxon>Sphingomonadales</taxon>
        <taxon>Sphingomonadaceae</taxon>
        <taxon>Allosphingosinicella</taxon>
    </lineage>
</organism>
<evidence type="ECO:0000313" key="2">
    <source>
        <dbReference type="Proteomes" id="UP000192934"/>
    </source>
</evidence>
<dbReference type="EMBL" id="LT840185">
    <property type="protein sequence ID" value="SMF70855.1"/>
    <property type="molecule type" value="Genomic_DNA"/>
</dbReference>
<keyword evidence="2" id="KW-1185">Reference proteome</keyword>
<protein>
    <submittedName>
        <fullName evidence="1">Uncharacterized protein</fullName>
    </submittedName>
</protein>
<proteinExistence type="predicted"/>
<gene>
    <name evidence="1" type="ORF">SAMN06295910_1960</name>
</gene>
<dbReference type="RefSeq" id="WP_157123788.1">
    <property type="nucleotide sequence ID" value="NZ_LT840185.1"/>
</dbReference>
<name>A0A1X7GJT7_9SPHN</name>
<dbReference type="OrthoDB" id="9970433at2"/>
<sequence length="45" mass="4867">MKKKIDIAQLPELKTSIGIHGSRRQKETGGPICVGAAIGLFILNY</sequence>
<dbReference type="STRING" id="941907.SAMN06295910_1960"/>
<accession>A0A1X7GJT7</accession>
<evidence type="ECO:0000313" key="1">
    <source>
        <dbReference type="EMBL" id="SMF70855.1"/>
    </source>
</evidence>
<dbReference type="Proteomes" id="UP000192934">
    <property type="component" value="Chromosome I"/>
</dbReference>
<reference evidence="2" key="1">
    <citation type="submission" date="2017-04" db="EMBL/GenBank/DDBJ databases">
        <authorList>
            <person name="Varghese N."/>
            <person name="Submissions S."/>
        </authorList>
    </citation>
    <scope>NUCLEOTIDE SEQUENCE [LARGE SCALE GENOMIC DNA]</scope>
    <source>
        <strain evidence="2">Dd16</strain>
    </source>
</reference>
<dbReference type="AlphaFoldDB" id="A0A1X7GJT7"/>